<sequence length="54" mass="6296">MPQLKNINPTTRLPLGHPLSSTSLDLFLHQIPQCFVRCVDIWEPYDEKDLNEMT</sequence>
<proteinExistence type="predicted"/>
<reference evidence="1 2" key="1">
    <citation type="submission" date="2019-04" db="EMBL/GenBank/DDBJ databases">
        <authorList>
            <consortium name="DOE Joint Genome Institute"/>
            <person name="Mondo S."/>
            <person name="Kjaerbolling I."/>
            <person name="Vesth T."/>
            <person name="Frisvad J.C."/>
            <person name="Nybo J.L."/>
            <person name="Theobald S."/>
            <person name="Kildgaard S."/>
            <person name="Isbrandt T."/>
            <person name="Kuo A."/>
            <person name="Sato A."/>
            <person name="Lyhne E.K."/>
            <person name="Kogle M.E."/>
            <person name="Wiebenga A."/>
            <person name="Kun R.S."/>
            <person name="Lubbers R.J."/>
            <person name="Makela M.R."/>
            <person name="Barry K."/>
            <person name="Chovatia M."/>
            <person name="Clum A."/>
            <person name="Daum C."/>
            <person name="Haridas S."/>
            <person name="He G."/>
            <person name="LaButti K."/>
            <person name="Lipzen A."/>
            <person name="Riley R."/>
            <person name="Salamov A."/>
            <person name="Simmons B.A."/>
            <person name="Magnuson J.K."/>
            <person name="Henrissat B."/>
            <person name="Mortensen U.H."/>
            <person name="Larsen T.O."/>
            <person name="Devries R.P."/>
            <person name="Grigoriev I.V."/>
            <person name="Machida M."/>
            <person name="Baker S.E."/>
            <person name="Andersen M.R."/>
            <person name="Cantor M.N."/>
            <person name="Hua S.X."/>
        </authorList>
    </citation>
    <scope>NUCLEOTIDE SEQUENCE [LARGE SCALE GENOMIC DNA]</scope>
    <source>
        <strain evidence="1 2">CBS 117616</strain>
    </source>
</reference>
<protein>
    <submittedName>
        <fullName evidence="1">Uncharacterized protein</fullName>
    </submittedName>
</protein>
<dbReference type="Proteomes" id="UP000325395">
    <property type="component" value="Unassembled WGS sequence"/>
</dbReference>
<keyword evidence="2" id="KW-1185">Reference proteome</keyword>
<gene>
    <name evidence="1" type="ORF">BDV36DRAFT_254329</name>
</gene>
<name>A0ABQ6WMP1_9EURO</name>
<organism evidence="1 2">
    <name type="scientific">Aspergillus pseudocaelatus</name>
    <dbReference type="NCBI Taxonomy" id="1825620"/>
    <lineage>
        <taxon>Eukaryota</taxon>
        <taxon>Fungi</taxon>
        <taxon>Dikarya</taxon>
        <taxon>Ascomycota</taxon>
        <taxon>Pezizomycotina</taxon>
        <taxon>Eurotiomycetes</taxon>
        <taxon>Eurotiomycetidae</taxon>
        <taxon>Eurotiales</taxon>
        <taxon>Aspergillaceae</taxon>
        <taxon>Aspergillus</taxon>
        <taxon>Aspergillus subgen. Circumdati</taxon>
    </lineage>
</organism>
<evidence type="ECO:0000313" key="1">
    <source>
        <dbReference type="EMBL" id="KAE8418397.1"/>
    </source>
</evidence>
<dbReference type="EMBL" id="ML735727">
    <property type="protein sequence ID" value="KAE8418397.1"/>
    <property type="molecule type" value="Genomic_DNA"/>
</dbReference>
<evidence type="ECO:0000313" key="2">
    <source>
        <dbReference type="Proteomes" id="UP000325395"/>
    </source>
</evidence>
<accession>A0ABQ6WMP1</accession>